<dbReference type="PANTHER" id="PTHR28244">
    <property type="entry name" value="RNA POLYMERASE I-SPECIFIC TRANSCRIPTION INITIATION FACTOR RRN11"/>
    <property type="match status" value="1"/>
</dbReference>
<feature type="compositionally biased region" description="Basic and acidic residues" evidence="1">
    <location>
        <begin position="145"/>
        <end position="154"/>
    </location>
</feature>
<feature type="region of interest" description="Disordered" evidence="1">
    <location>
        <begin position="145"/>
        <end position="168"/>
    </location>
</feature>
<dbReference type="OrthoDB" id="5346740at2759"/>
<dbReference type="GO" id="GO:0017025">
    <property type="term" value="F:TBP-class protein binding"/>
    <property type="evidence" value="ECO:0007669"/>
    <property type="project" value="TreeGrafter"/>
</dbReference>
<dbReference type="InterPro" id="IPR029178">
    <property type="entry name" value="Ecm11_C"/>
</dbReference>
<sequence length="494" mass="55354">MDPPKRLHNFVNRRNSPNVPHRTATPRADRDDFAKLKVPVPDVNKSPGKDNDQFQDQTVRVSQIVENAGQSRDVFDTDPSNADTTTISTVQVPDSQPRERNNIQRENVEAPGYVEDEDEGQKHDDQEDGVALIIKKEIVEETQFDEAKSDRHFQLSDSKNSGVAATSQVAQGRSQVAVYANEMAQQGPLRLGPDDSFGAGESYPETTSGNVSEDIKDTKEAAHPRTFAASSRQQQSQQPITTNNQAVDTSSQVRQLPTRGQSLADQTRVLPRPKSAHGVARASGGFAQPRAPVPQRPAQPKHWAATQPDAMRMPLSDIPESEAQYPDGPEQDEFEPDYHYDDFGNVAYDELRNEPFDPVKRKFDQTPNQAQQQEPSSLPLGERLEQHRRAEPKQQKELWASLSLDEWEDAGEWFVEQFGVVVKKMASARRDKRRTATAFEEEVHRRYETVKVKRTQIDEALERIRENGMNLFPGTPGKGTPGMSTSGRGKRIAD</sequence>
<feature type="compositionally biased region" description="Polar residues" evidence="1">
    <location>
        <begin position="155"/>
        <end position="168"/>
    </location>
</feature>
<reference evidence="3" key="1">
    <citation type="journal article" date="2020" name="Stud. Mycol.">
        <title>101 Dothideomycetes genomes: a test case for predicting lifestyles and emergence of pathogens.</title>
        <authorList>
            <person name="Haridas S."/>
            <person name="Albert R."/>
            <person name="Binder M."/>
            <person name="Bloem J."/>
            <person name="Labutti K."/>
            <person name="Salamov A."/>
            <person name="Andreopoulos B."/>
            <person name="Baker S."/>
            <person name="Barry K."/>
            <person name="Bills G."/>
            <person name="Bluhm B."/>
            <person name="Cannon C."/>
            <person name="Castanera R."/>
            <person name="Culley D."/>
            <person name="Daum C."/>
            <person name="Ezra D."/>
            <person name="Gonzalez J."/>
            <person name="Henrissat B."/>
            <person name="Kuo A."/>
            <person name="Liang C."/>
            <person name="Lipzen A."/>
            <person name="Lutzoni F."/>
            <person name="Magnuson J."/>
            <person name="Mondo S."/>
            <person name="Nolan M."/>
            <person name="Ohm R."/>
            <person name="Pangilinan J."/>
            <person name="Park H.-J."/>
            <person name="Ramirez L."/>
            <person name="Alfaro M."/>
            <person name="Sun H."/>
            <person name="Tritt A."/>
            <person name="Yoshinaga Y."/>
            <person name="Zwiers L.-H."/>
            <person name="Turgeon B."/>
            <person name="Goodwin S."/>
            <person name="Spatafora J."/>
            <person name="Crous P."/>
            <person name="Grigoriev I."/>
        </authorList>
    </citation>
    <scope>NUCLEOTIDE SEQUENCE</scope>
    <source>
        <strain evidence="3">ATCC 16933</strain>
    </source>
</reference>
<protein>
    <submittedName>
        <fullName evidence="3">Extracellular mutant protein 11-domain-containing protein</fullName>
    </submittedName>
</protein>
<dbReference type="EMBL" id="MU001688">
    <property type="protein sequence ID" value="KAF2455050.1"/>
    <property type="molecule type" value="Genomic_DNA"/>
</dbReference>
<feature type="compositionally biased region" description="Basic and acidic residues" evidence="1">
    <location>
        <begin position="96"/>
        <end position="108"/>
    </location>
</feature>
<feature type="compositionally biased region" description="Basic and acidic residues" evidence="1">
    <location>
        <begin position="382"/>
        <end position="396"/>
    </location>
</feature>
<feature type="compositionally biased region" description="Polar residues" evidence="1">
    <location>
        <begin position="365"/>
        <end position="376"/>
    </location>
</feature>
<feature type="compositionally biased region" description="Basic and acidic residues" evidence="1">
    <location>
        <begin position="213"/>
        <end position="223"/>
    </location>
</feature>
<organism evidence="3 4">
    <name type="scientific">Lineolata rhizophorae</name>
    <dbReference type="NCBI Taxonomy" id="578093"/>
    <lineage>
        <taxon>Eukaryota</taxon>
        <taxon>Fungi</taxon>
        <taxon>Dikarya</taxon>
        <taxon>Ascomycota</taxon>
        <taxon>Pezizomycotina</taxon>
        <taxon>Dothideomycetes</taxon>
        <taxon>Dothideomycetes incertae sedis</taxon>
        <taxon>Lineolatales</taxon>
        <taxon>Lineolataceae</taxon>
        <taxon>Lineolata</taxon>
    </lineage>
</organism>
<feature type="compositionally biased region" description="Polar residues" evidence="1">
    <location>
        <begin position="54"/>
        <end position="70"/>
    </location>
</feature>
<keyword evidence="4" id="KW-1185">Reference proteome</keyword>
<feature type="region of interest" description="Disordered" evidence="1">
    <location>
        <begin position="465"/>
        <end position="494"/>
    </location>
</feature>
<dbReference type="GO" id="GO:0001164">
    <property type="term" value="F:RNA polymerase I core promoter sequence-specific DNA binding"/>
    <property type="evidence" value="ECO:0007669"/>
    <property type="project" value="TreeGrafter"/>
</dbReference>
<dbReference type="InterPro" id="IPR053029">
    <property type="entry name" value="RNA_pol_I-specific_init_factor"/>
</dbReference>
<dbReference type="Proteomes" id="UP000799766">
    <property type="component" value="Unassembled WGS sequence"/>
</dbReference>
<name>A0A6A6NTF2_9PEZI</name>
<evidence type="ECO:0000259" key="2">
    <source>
        <dbReference type="Pfam" id="PF15463"/>
    </source>
</evidence>
<dbReference type="PANTHER" id="PTHR28244:SF1">
    <property type="entry name" value="RNA POLYMERASE I-SPECIFIC TRANSCRIPTION INITIATION FACTOR RRN11"/>
    <property type="match status" value="1"/>
</dbReference>
<evidence type="ECO:0000313" key="4">
    <source>
        <dbReference type="Proteomes" id="UP000799766"/>
    </source>
</evidence>
<gene>
    <name evidence="3" type="ORF">BDY21DRAFT_77744</name>
</gene>
<feature type="region of interest" description="Disordered" evidence="1">
    <location>
        <begin position="354"/>
        <end position="396"/>
    </location>
</feature>
<accession>A0A6A6NTF2</accession>
<evidence type="ECO:0000313" key="3">
    <source>
        <dbReference type="EMBL" id="KAF2455050.1"/>
    </source>
</evidence>
<dbReference type="GO" id="GO:0042790">
    <property type="term" value="P:nucleolar large rRNA transcription by RNA polymerase I"/>
    <property type="evidence" value="ECO:0007669"/>
    <property type="project" value="TreeGrafter"/>
</dbReference>
<feature type="compositionally biased region" description="Basic and acidic residues" evidence="1">
    <location>
        <begin position="354"/>
        <end position="364"/>
    </location>
</feature>
<proteinExistence type="predicted"/>
<feature type="region of interest" description="Disordered" evidence="1">
    <location>
        <begin position="1"/>
        <end position="129"/>
    </location>
</feature>
<dbReference type="AlphaFoldDB" id="A0A6A6NTF2"/>
<feature type="domain" description="Extracellular mutant protein 11 C-terminal" evidence="2">
    <location>
        <begin position="337"/>
        <end position="471"/>
    </location>
</feature>
<feature type="compositionally biased region" description="Polar residues" evidence="1">
    <location>
        <begin position="239"/>
        <end position="265"/>
    </location>
</feature>
<feature type="compositionally biased region" description="Polar residues" evidence="1">
    <location>
        <begin position="78"/>
        <end position="94"/>
    </location>
</feature>
<dbReference type="GO" id="GO:0070860">
    <property type="term" value="C:RNA polymerase I core factor complex"/>
    <property type="evidence" value="ECO:0007669"/>
    <property type="project" value="TreeGrafter"/>
</dbReference>
<dbReference type="Pfam" id="PF15463">
    <property type="entry name" value="ECM11"/>
    <property type="match status" value="1"/>
</dbReference>
<feature type="region of interest" description="Disordered" evidence="1">
    <location>
        <begin position="186"/>
        <end position="341"/>
    </location>
</feature>
<evidence type="ECO:0000256" key="1">
    <source>
        <dbReference type="SAM" id="MobiDB-lite"/>
    </source>
</evidence>